<dbReference type="OrthoDB" id="6426159at2759"/>
<protein>
    <submittedName>
        <fullName evidence="1">Uncharacterized protein</fullName>
    </submittedName>
</protein>
<keyword evidence="2" id="KW-1185">Reference proteome</keyword>
<dbReference type="EMBL" id="KK114577">
    <property type="protein sequence ID" value="KFM62810.1"/>
    <property type="molecule type" value="Genomic_DNA"/>
</dbReference>
<organism evidence="1 2">
    <name type="scientific">Stegodyphus mimosarum</name>
    <name type="common">African social velvet spider</name>
    <dbReference type="NCBI Taxonomy" id="407821"/>
    <lineage>
        <taxon>Eukaryota</taxon>
        <taxon>Metazoa</taxon>
        <taxon>Ecdysozoa</taxon>
        <taxon>Arthropoda</taxon>
        <taxon>Chelicerata</taxon>
        <taxon>Arachnida</taxon>
        <taxon>Araneae</taxon>
        <taxon>Araneomorphae</taxon>
        <taxon>Entelegynae</taxon>
        <taxon>Eresoidea</taxon>
        <taxon>Eresidae</taxon>
        <taxon>Stegodyphus</taxon>
    </lineage>
</organism>
<reference evidence="1 2" key="1">
    <citation type="submission" date="2013-11" db="EMBL/GenBank/DDBJ databases">
        <title>Genome sequencing of Stegodyphus mimosarum.</title>
        <authorList>
            <person name="Bechsgaard J."/>
        </authorList>
    </citation>
    <scope>NUCLEOTIDE SEQUENCE [LARGE SCALE GENOMIC DNA]</scope>
</reference>
<feature type="non-terminal residue" evidence="1">
    <location>
        <position position="1"/>
    </location>
</feature>
<proteinExistence type="predicted"/>
<evidence type="ECO:0000313" key="1">
    <source>
        <dbReference type="EMBL" id="KFM62810.1"/>
    </source>
</evidence>
<feature type="non-terminal residue" evidence="1">
    <location>
        <position position="63"/>
    </location>
</feature>
<name>A0A087TCH1_STEMI</name>
<gene>
    <name evidence="1" type="ORF">X975_08922</name>
</gene>
<accession>A0A087TCH1</accession>
<evidence type="ECO:0000313" key="2">
    <source>
        <dbReference type="Proteomes" id="UP000054359"/>
    </source>
</evidence>
<dbReference type="Proteomes" id="UP000054359">
    <property type="component" value="Unassembled WGS sequence"/>
</dbReference>
<sequence length="63" mass="7157">KTILHVNKQNETLEGIRLSLLQEVAQFNSAVSSLQISVSRLEENEALFSRKKNFGGRKKKTEI</sequence>
<dbReference type="AlphaFoldDB" id="A0A087TCH1"/>